<name>A0ABR8AJI5_9CYAN</name>
<feature type="compositionally biased region" description="Polar residues" evidence="1">
    <location>
        <begin position="15"/>
        <end position="27"/>
    </location>
</feature>
<feature type="region of interest" description="Disordered" evidence="1">
    <location>
        <begin position="112"/>
        <end position="141"/>
    </location>
</feature>
<dbReference type="EMBL" id="JACJQH010000059">
    <property type="protein sequence ID" value="MBD2199433.1"/>
    <property type="molecule type" value="Genomic_DNA"/>
</dbReference>
<evidence type="ECO:0000313" key="3">
    <source>
        <dbReference type="Proteomes" id="UP000658514"/>
    </source>
</evidence>
<evidence type="ECO:0000256" key="1">
    <source>
        <dbReference type="SAM" id="MobiDB-lite"/>
    </source>
</evidence>
<reference evidence="2 3" key="1">
    <citation type="journal article" date="2020" name="ISME J.">
        <title>Comparative genomics reveals insights into cyanobacterial evolution and habitat adaptation.</title>
        <authorList>
            <person name="Chen M.Y."/>
            <person name="Teng W.K."/>
            <person name="Zhao L."/>
            <person name="Hu C.X."/>
            <person name="Zhou Y.K."/>
            <person name="Han B.P."/>
            <person name="Song L.R."/>
            <person name="Shu W.S."/>
        </authorList>
    </citation>
    <scope>NUCLEOTIDE SEQUENCE [LARGE SCALE GENOMIC DNA]</scope>
    <source>
        <strain evidence="2 3">FACHB-288</strain>
    </source>
</reference>
<feature type="region of interest" description="Disordered" evidence="1">
    <location>
        <begin position="211"/>
        <end position="236"/>
    </location>
</feature>
<comment type="caution">
    <text evidence="2">The sequence shown here is derived from an EMBL/GenBank/DDBJ whole genome shotgun (WGS) entry which is preliminary data.</text>
</comment>
<protein>
    <submittedName>
        <fullName evidence="2">Uncharacterized protein</fullName>
    </submittedName>
</protein>
<dbReference type="RefSeq" id="WP_190548923.1">
    <property type="nucleotide sequence ID" value="NZ_CAWPNO010000094.1"/>
</dbReference>
<proteinExistence type="predicted"/>
<accession>A0ABR8AJI5</accession>
<feature type="compositionally biased region" description="Basic and acidic residues" evidence="1">
    <location>
        <begin position="211"/>
        <end position="224"/>
    </location>
</feature>
<evidence type="ECO:0000313" key="2">
    <source>
        <dbReference type="EMBL" id="MBD2199433.1"/>
    </source>
</evidence>
<feature type="compositionally biased region" description="Polar residues" evidence="1">
    <location>
        <begin position="225"/>
        <end position="236"/>
    </location>
</feature>
<feature type="region of interest" description="Disordered" evidence="1">
    <location>
        <begin position="1"/>
        <end position="38"/>
    </location>
</feature>
<dbReference type="Proteomes" id="UP000658514">
    <property type="component" value="Unassembled WGS sequence"/>
</dbReference>
<keyword evidence="3" id="KW-1185">Reference proteome</keyword>
<sequence>MSQSPFDHIHPKSTPHPSTTETYNTFMDDSEAQDTEEIRQQQNLKNALEEMLSTFEKLSKKLPDTIRISNIERLDKTELKKLEDGNHKIEQFRQDFWNFYKPSLKYELGITTATQSEKPPSTSTSTSKQNSQHQEISEHSAQSYQEQLQLQPILLEKLIQIASDIQSICSQIEKQSAYINDNLKTAIVTEVITEIKKYFVANPQENLLEKDTVPDEKPDKHRSEITQTRETQSQQVFSQSSNEYQLPWVSKYNQNPDYFATFALEVSATEESINQRRLGTNQAVIIEKVKKGRGNYWLLADTNEHYLVPKGELKINQYNLPTIAALFQCTGESPENSQKFTLVRPAMVFPIESEKWQLETVGMLKFEA</sequence>
<organism evidence="2 3">
    <name type="scientific">Calothrix parietina FACHB-288</name>
    <dbReference type="NCBI Taxonomy" id="2692896"/>
    <lineage>
        <taxon>Bacteria</taxon>
        <taxon>Bacillati</taxon>
        <taxon>Cyanobacteriota</taxon>
        <taxon>Cyanophyceae</taxon>
        <taxon>Nostocales</taxon>
        <taxon>Calotrichaceae</taxon>
        <taxon>Calothrix</taxon>
    </lineage>
</organism>
<feature type="compositionally biased region" description="Low complexity" evidence="1">
    <location>
        <begin position="114"/>
        <end position="134"/>
    </location>
</feature>
<gene>
    <name evidence="2" type="ORF">H6G24_28795</name>
</gene>